<dbReference type="Proteomes" id="UP001198565">
    <property type="component" value="Unassembled WGS sequence"/>
</dbReference>
<dbReference type="EMBL" id="JAINVZ010000008">
    <property type="protein sequence ID" value="MBY8886124.1"/>
    <property type="molecule type" value="Genomic_DNA"/>
</dbReference>
<accession>A0ABS7QWH5</accession>
<dbReference type="SUPFAM" id="SSF48208">
    <property type="entry name" value="Six-hairpin glycosidases"/>
    <property type="match status" value="1"/>
</dbReference>
<organism evidence="1 2">
    <name type="scientific">Streptantibioticus parmotrematis</name>
    <dbReference type="NCBI Taxonomy" id="2873249"/>
    <lineage>
        <taxon>Bacteria</taxon>
        <taxon>Bacillati</taxon>
        <taxon>Actinomycetota</taxon>
        <taxon>Actinomycetes</taxon>
        <taxon>Kitasatosporales</taxon>
        <taxon>Streptomycetaceae</taxon>
        <taxon>Streptantibioticus</taxon>
    </lineage>
</organism>
<reference evidence="1 2" key="1">
    <citation type="submission" date="2021-08" db="EMBL/GenBank/DDBJ databases">
        <title>Streptomyces sp. PTM05 isolated from lichen.</title>
        <authorList>
            <person name="Somphong A."/>
            <person name="Phongsopitanun W."/>
            <person name="Tanasupawat S."/>
        </authorList>
    </citation>
    <scope>NUCLEOTIDE SEQUENCE [LARGE SCALE GENOMIC DNA]</scope>
    <source>
        <strain evidence="1 2">Ptm05</strain>
    </source>
</reference>
<dbReference type="InterPro" id="IPR012341">
    <property type="entry name" value="6hp_glycosidase-like_sf"/>
</dbReference>
<dbReference type="RefSeq" id="WP_222978003.1">
    <property type="nucleotide sequence ID" value="NZ_JAINVZ010000008.1"/>
</dbReference>
<keyword evidence="2" id="KW-1185">Reference proteome</keyword>
<gene>
    <name evidence="1" type="ORF">K7472_14825</name>
</gene>
<evidence type="ECO:0000313" key="2">
    <source>
        <dbReference type="Proteomes" id="UP001198565"/>
    </source>
</evidence>
<name>A0ABS7QWH5_9ACTN</name>
<proteinExistence type="predicted"/>
<evidence type="ECO:0000313" key="1">
    <source>
        <dbReference type="EMBL" id="MBY8886124.1"/>
    </source>
</evidence>
<comment type="caution">
    <text evidence="1">The sequence shown here is derived from an EMBL/GenBank/DDBJ whole genome shotgun (WGS) entry which is preliminary data.</text>
</comment>
<sequence>MNARADQGRWADAALTAVLERAGATAEEVGDRFPLYAGPGGPWTTTARGSWTGGCWAGLLWLRALATGAREDEARARACTGRLEAWVDEDTATRGLIFWYGTALGADVAGDPGSAALRERAARACLAAYDEGAGVVPWGAAFGGERLLARADSVPGLVPLLSSTEDGARAALAHLRTHLRLCGAADPAPPQPAWRRAGEGWRPCAVPPQGWSRTEGWLLLGAADASHHVPDAADDATWAAVERFAGRRLAHGAPLVPRDAGGPPDTSAAAIEAVAALKLARLRGETWLLRRADAALRELTLRHVDDRAALLDGCYDTHAGIATRHELIWGDFFLALGLAVLTGLVDPFAT</sequence>
<dbReference type="InterPro" id="IPR008928">
    <property type="entry name" value="6-hairpin_glycosidase_sf"/>
</dbReference>
<protein>
    <submittedName>
        <fullName evidence="1">Sugar ABC transporter permease</fullName>
    </submittedName>
</protein>
<dbReference type="Gene3D" id="1.50.10.10">
    <property type="match status" value="1"/>
</dbReference>